<feature type="region of interest" description="Disordered" evidence="1">
    <location>
        <begin position="758"/>
        <end position="778"/>
    </location>
</feature>
<feature type="domain" description="Glycosyltransferase RgtA/B/C/D-like" evidence="3">
    <location>
        <begin position="293"/>
        <end position="403"/>
    </location>
</feature>
<evidence type="ECO:0000313" key="5">
    <source>
        <dbReference type="Proteomes" id="UP000521199"/>
    </source>
</evidence>
<dbReference type="AlphaFoldDB" id="A0A7W8D6P9"/>
<evidence type="ECO:0000259" key="3">
    <source>
        <dbReference type="Pfam" id="PF13231"/>
    </source>
</evidence>
<dbReference type="Proteomes" id="UP000521199">
    <property type="component" value="Unassembled WGS sequence"/>
</dbReference>
<keyword evidence="2" id="KW-0812">Transmembrane</keyword>
<reference evidence="4 5" key="1">
    <citation type="submission" date="2020-08" db="EMBL/GenBank/DDBJ databases">
        <title>Genomic Encyclopedia of Type Strains, Phase IV (KMG-IV): sequencing the most valuable type-strain genomes for metagenomic binning, comparative biology and taxonomic classification.</title>
        <authorList>
            <person name="Goeker M."/>
        </authorList>
    </citation>
    <scope>NUCLEOTIDE SEQUENCE [LARGE SCALE GENOMIC DNA]</scope>
    <source>
        <strain evidence="4 5">DSM 24163</strain>
    </source>
</reference>
<keyword evidence="2" id="KW-0472">Membrane</keyword>
<feature type="transmembrane region" description="Helical" evidence="2">
    <location>
        <begin position="557"/>
        <end position="576"/>
    </location>
</feature>
<feature type="transmembrane region" description="Helical" evidence="2">
    <location>
        <begin position="421"/>
        <end position="440"/>
    </location>
</feature>
<feature type="transmembrane region" description="Helical" evidence="2">
    <location>
        <begin position="501"/>
        <end position="520"/>
    </location>
</feature>
<feature type="transmembrane region" description="Helical" evidence="2">
    <location>
        <begin position="373"/>
        <end position="401"/>
    </location>
</feature>
<feature type="transmembrane region" description="Helical" evidence="2">
    <location>
        <begin position="70"/>
        <end position="89"/>
    </location>
</feature>
<gene>
    <name evidence="4" type="ORF">HNQ52_002465</name>
</gene>
<dbReference type="InterPro" id="IPR038731">
    <property type="entry name" value="RgtA/B/C-like"/>
</dbReference>
<sequence>MPQAPAPVDAGHRAAAHDVDTVASTPAPHGSPAVRARGVWIVLLALLFTVSVGTTLLVRGPFLWHVQQPAAWQGALEAALLTGLVFLALQWRAAPVARAALLLVPVALYLRRHHVDAVLPIVLLYAEGIVLLGALVLRLLRETPGRTDAWLRATVAGVAGLSLLLWLGQAAGLGTPRAQRLLAGLVLLPLLAWRWRDLQVPGLLRAAFALERPFERVWAAALIATPLVLFARSNAVFGFDEAWYGLRPERVLVGERSVFEPLGMVSPVHYFPKLYEVLCLPLSALREHSAVQGLAIVFGAAIARLAFDLLRRLGHARTPALAGAVLVWSLPTLANTSISAKPDVFAAFCLVAMLWFGWNLLQDGRRADLAWLFACAGLAVSSKLLALSYVGVLGFACLAGLAWQRLRAPPAGDAGGRRAGIGVLVLATGVGVCVCARTFLLTGMPTVGPDVLVALWRGLGMELISPVGTLTWTRPQVWSEVPGNVFGWVVSPSDLHLRTSWPGNVWIFLPLLAWLLARRAGGAVAATPAPRWLLWVLPAAALAMFLLIRFSNRGGDGNYFMAPAVLATVAGLDLVLRRPAAATLQRPLLLALGCFVALHAMLCFVSASWGLGTRAFDLDVSRSNRDSPATVAQSLASAGLDGVAHWLHGQGGRLRVLGHGMQPHIGNRLPARFENLRDALYATGDVPADAFAQRLGCTGAVALLLPRSVPPPTGFVAIDALVAAASEFPGPAVLYEDDDWRLLATGGLLPDCADPAAQSAAGGVCGVEPNPASDSAAR</sequence>
<evidence type="ECO:0000256" key="2">
    <source>
        <dbReference type="SAM" id="Phobius"/>
    </source>
</evidence>
<keyword evidence="5" id="KW-1185">Reference proteome</keyword>
<comment type="caution">
    <text evidence="4">The sequence shown here is derived from an EMBL/GenBank/DDBJ whole genome shotgun (WGS) entry which is preliminary data.</text>
</comment>
<feature type="transmembrane region" description="Helical" evidence="2">
    <location>
        <begin position="39"/>
        <end position="58"/>
    </location>
</feature>
<feature type="transmembrane region" description="Helical" evidence="2">
    <location>
        <begin position="290"/>
        <end position="307"/>
    </location>
</feature>
<feature type="transmembrane region" description="Helical" evidence="2">
    <location>
        <begin position="344"/>
        <end position="361"/>
    </location>
</feature>
<feature type="transmembrane region" description="Helical" evidence="2">
    <location>
        <begin position="588"/>
        <end position="611"/>
    </location>
</feature>
<keyword evidence="2" id="KW-1133">Transmembrane helix</keyword>
<dbReference type="RefSeq" id="WP_183961462.1">
    <property type="nucleotide sequence ID" value="NZ_JACHHP010000004.1"/>
</dbReference>
<dbReference type="Pfam" id="PF13231">
    <property type="entry name" value="PMT_2"/>
    <property type="match status" value="1"/>
</dbReference>
<feature type="transmembrane region" description="Helical" evidence="2">
    <location>
        <begin position="532"/>
        <end position="551"/>
    </location>
</feature>
<proteinExistence type="predicted"/>
<feature type="transmembrane region" description="Helical" evidence="2">
    <location>
        <begin position="117"/>
        <end position="137"/>
    </location>
</feature>
<feature type="transmembrane region" description="Helical" evidence="2">
    <location>
        <begin position="149"/>
        <end position="167"/>
    </location>
</feature>
<name>A0A7W8D6P9_9GAMM</name>
<evidence type="ECO:0000256" key="1">
    <source>
        <dbReference type="SAM" id="MobiDB-lite"/>
    </source>
</evidence>
<feature type="transmembrane region" description="Helical" evidence="2">
    <location>
        <begin position="217"/>
        <end position="239"/>
    </location>
</feature>
<evidence type="ECO:0000313" key="4">
    <source>
        <dbReference type="EMBL" id="MBB5208915.1"/>
    </source>
</evidence>
<protein>
    <recommendedName>
        <fullName evidence="3">Glycosyltransferase RgtA/B/C/D-like domain-containing protein</fullName>
    </recommendedName>
</protein>
<accession>A0A7W8D6P9</accession>
<organism evidence="4 5">
    <name type="scientific">Chiayiivirga flava</name>
    <dbReference type="NCBI Taxonomy" id="659595"/>
    <lineage>
        <taxon>Bacteria</taxon>
        <taxon>Pseudomonadati</taxon>
        <taxon>Pseudomonadota</taxon>
        <taxon>Gammaproteobacteria</taxon>
        <taxon>Lysobacterales</taxon>
        <taxon>Lysobacteraceae</taxon>
        <taxon>Chiayiivirga</taxon>
    </lineage>
</organism>
<dbReference type="EMBL" id="JACHHP010000004">
    <property type="protein sequence ID" value="MBB5208915.1"/>
    <property type="molecule type" value="Genomic_DNA"/>
</dbReference>